<dbReference type="EMBL" id="WCSY01000003">
    <property type="protein sequence ID" value="KAB4315080.1"/>
    <property type="molecule type" value="Genomic_DNA"/>
</dbReference>
<reference evidence="11" key="7">
    <citation type="submission" date="2022-10" db="EMBL/GenBank/DDBJ databases">
        <title>Human gut microbiome strain richness.</title>
        <authorList>
            <person name="Chen-Liaw A."/>
        </authorList>
    </citation>
    <scope>NUCLEOTIDE SEQUENCE</scope>
    <source>
        <strain evidence="11">1001283st1_A3_1001283B150304_161114</strain>
    </source>
</reference>
<evidence type="ECO:0000313" key="4">
    <source>
        <dbReference type="EMBL" id="KAB4315080.1"/>
    </source>
</evidence>
<evidence type="ECO:0000313" key="11">
    <source>
        <dbReference type="EMBL" id="MDC2234957.1"/>
    </source>
</evidence>
<evidence type="ECO:0000313" key="15">
    <source>
        <dbReference type="EMBL" id="UYU69571.1"/>
    </source>
</evidence>
<reference evidence="19 20" key="2">
    <citation type="submission" date="2018-08" db="EMBL/GenBank/DDBJ databases">
        <title>A genome reference for cultivated species of the human gut microbiota.</title>
        <authorList>
            <person name="Zou Y."/>
            <person name="Xue W."/>
            <person name="Luo G."/>
        </authorList>
    </citation>
    <scope>NUCLEOTIDE SEQUENCE [LARGE SCALE GENOMIC DNA]</scope>
    <source>
        <strain evidence="13 19">AF37-12</strain>
        <strain evidence="12 20">AM30-26</strain>
    </source>
</reference>
<evidence type="ECO:0000313" key="26">
    <source>
        <dbReference type="Proteomes" id="UP001156218"/>
    </source>
</evidence>
<evidence type="ECO:0000313" key="13">
    <source>
        <dbReference type="EMBL" id="RHL62978.1"/>
    </source>
</evidence>
<dbReference type="Proteomes" id="UP000436858">
    <property type="component" value="Unassembled WGS sequence"/>
</dbReference>
<evidence type="ECO:0000313" key="24">
    <source>
        <dbReference type="Proteomes" id="UP000460317"/>
    </source>
</evidence>
<evidence type="ECO:0000313" key="8">
    <source>
        <dbReference type="EMBL" id="KAB4486798.1"/>
    </source>
</evidence>
<evidence type="ECO:0000313" key="12">
    <source>
        <dbReference type="EMBL" id="RHD91552.1"/>
    </source>
</evidence>
<evidence type="ECO:0000256" key="1">
    <source>
        <dbReference type="SAM" id="Phobius"/>
    </source>
</evidence>
<evidence type="ECO:0000313" key="17">
    <source>
        <dbReference type="Proteomes" id="UP000095541"/>
    </source>
</evidence>
<dbReference type="EMBL" id="JAHYQA010000001">
    <property type="protein sequence ID" value="MCE9235662.1"/>
    <property type="molecule type" value="Genomic_DNA"/>
</dbReference>
<evidence type="ECO:0000313" key="20">
    <source>
        <dbReference type="Proteomes" id="UP000284785"/>
    </source>
</evidence>
<dbReference type="EMBL" id="CP083680">
    <property type="protein sequence ID" value="UYU64672.1"/>
    <property type="molecule type" value="Genomic_DNA"/>
</dbReference>
<evidence type="ECO:0000313" key="10">
    <source>
        <dbReference type="EMBL" id="MCE9235662.1"/>
    </source>
</evidence>
<feature type="transmembrane region" description="Helical" evidence="1">
    <location>
        <begin position="72"/>
        <end position="89"/>
    </location>
</feature>
<dbReference type="Proteomes" id="UP000460317">
    <property type="component" value="Unassembled WGS sequence"/>
</dbReference>
<dbReference type="KEGG" id="btho:Btheta7330_03128"/>
<dbReference type="OMA" id="WWDWKTY"/>
<dbReference type="Proteomes" id="UP000095541">
    <property type="component" value="Unassembled WGS sequence"/>
</dbReference>
<reference evidence="10" key="6">
    <citation type="submission" date="2021-07" db="EMBL/GenBank/DDBJ databases">
        <title>Comparative genomics of Bacteroides fragilis group isolates reveals species-dependent resistance mechanisms and validates clinical tools for resistance prediction.</title>
        <authorList>
            <person name="Wallace M.J."/>
            <person name="Jean S."/>
            <person name="Wallace M.A."/>
            <person name="Carey-Ann B.D."/>
            <person name="Dantas G."/>
        </authorList>
    </citation>
    <scope>NUCLEOTIDE SEQUENCE</scope>
    <source>
        <strain evidence="10">BJH_160</strain>
    </source>
</reference>
<dbReference type="Proteomes" id="UP001200544">
    <property type="component" value="Unassembled WGS sequence"/>
</dbReference>
<dbReference type="Proteomes" id="UP001217776">
    <property type="component" value="Unassembled WGS sequence"/>
</dbReference>
<evidence type="ECO:0000313" key="25">
    <source>
        <dbReference type="Proteomes" id="UP000488521"/>
    </source>
</evidence>
<evidence type="ECO:0000313" key="18">
    <source>
        <dbReference type="Proteomes" id="UP000095576"/>
    </source>
</evidence>
<dbReference type="Proteomes" id="UP000095576">
    <property type="component" value="Unassembled WGS sequence"/>
</dbReference>
<dbReference type="Proteomes" id="UP000782901">
    <property type="component" value="Unassembled WGS sequence"/>
</dbReference>
<evidence type="ECO:0000313" key="5">
    <source>
        <dbReference type="EMBL" id="KAB4453600.1"/>
    </source>
</evidence>
<dbReference type="Proteomes" id="UP000283616">
    <property type="component" value="Unassembled WGS sequence"/>
</dbReference>
<dbReference type="AlphaFoldDB" id="A0A0P0FGY3"/>
<dbReference type="EMBL" id="WCRW01000001">
    <property type="protein sequence ID" value="KAB4458557.1"/>
    <property type="molecule type" value="Genomic_DNA"/>
</dbReference>
<dbReference type="EMBL" id="JAGZEE010000004">
    <property type="protein sequence ID" value="MBS5410004.1"/>
    <property type="molecule type" value="Genomic_DNA"/>
</dbReference>
<dbReference type="GeneID" id="60926211"/>
<evidence type="ECO:0000313" key="2">
    <source>
        <dbReference type="EMBL" id="CUP38486.1"/>
    </source>
</evidence>
<dbReference type="Proteomes" id="UP001156216">
    <property type="component" value="Chromosome"/>
</dbReference>
<feature type="transmembrane region" description="Helical" evidence="1">
    <location>
        <begin position="124"/>
        <end position="143"/>
    </location>
</feature>
<evidence type="ECO:0000313" key="23">
    <source>
        <dbReference type="Proteomes" id="UP000440614"/>
    </source>
</evidence>
<evidence type="ECO:0000313" key="7">
    <source>
        <dbReference type="EMBL" id="KAB4474230.1"/>
    </source>
</evidence>
<dbReference type="EMBL" id="JAQNVG010000005">
    <property type="protein sequence ID" value="MDC2234957.1"/>
    <property type="molecule type" value="Genomic_DNA"/>
</dbReference>
<keyword evidence="1" id="KW-0472">Membrane</keyword>
<accession>C6IE99</accession>
<name>A0A0P0FGY3_BACT4</name>
<sequence>MELEELKKSWNALDEHLKDKELIKEEELGKLIGHADKGIHAIARLNIKLILISLPVLVLFLLEVLLHGRLNPIYIIIILSWIPALYWDITTTRFLQQTKVDEMPLIEVISRVNRIHRWMIRERLIATAFLLILAVLSFIYWQIWQYGIAIILFFILLWGAGLGLILWIYRKKFLNRIQEIKKNLDELKIIDS</sequence>
<dbReference type="EMBL" id="WCRY01000002">
    <property type="protein sequence ID" value="KAB4486798.1"/>
    <property type="molecule type" value="Genomic_DNA"/>
</dbReference>
<dbReference type="EMBL" id="QROV01000004">
    <property type="protein sequence ID" value="RHL62978.1"/>
    <property type="molecule type" value="Genomic_DNA"/>
</dbReference>
<reference evidence="9" key="4">
    <citation type="submission" date="2021-02" db="EMBL/GenBank/DDBJ databases">
        <title>Infant gut strain persistence is associated with maternal origin, phylogeny, and functional potential including surface adhesion and iron acquisition.</title>
        <authorList>
            <person name="Lou Y.C."/>
        </authorList>
    </citation>
    <scope>NUCLEOTIDE SEQUENCE</scope>
    <source>
        <strain evidence="9">L3_082_243G1_dasL3_082_243G1_maxbin2.maxbin.015s ta_sub</strain>
    </source>
</reference>
<evidence type="ECO:0000313" key="16">
    <source>
        <dbReference type="EMBL" id="UYU92832.1"/>
    </source>
</evidence>
<evidence type="ECO:0000313" key="14">
    <source>
        <dbReference type="EMBL" id="UYU64672.1"/>
    </source>
</evidence>
<dbReference type="Proteomes" id="UP001162960">
    <property type="component" value="Chromosome"/>
</dbReference>
<organism evidence="6 21">
    <name type="scientific">Bacteroides thetaiotaomicron</name>
    <dbReference type="NCBI Taxonomy" id="818"/>
    <lineage>
        <taxon>Bacteria</taxon>
        <taxon>Pseudomonadati</taxon>
        <taxon>Bacteroidota</taxon>
        <taxon>Bacteroidia</taxon>
        <taxon>Bacteroidales</taxon>
        <taxon>Bacteroidaceae</taxon>
        <taxon>Bacteroides</taxon>
    </lineage>
</organism>
<accession>A0A0P0FGY3</accession>
<keyword evidence="1" id="KW-0812">Transmembrane</keyword>
<gene>
    <name evidence="13" type="ORF">DW011_04845</name>
    <name evidence="12" type="ORF">DW780_00685</name>
    <name evidence="2" type="ORF">ERS852511_01934</name>
    <name evidence="3" type="ORF">ERS852557_01078</name>
    <name evidence="7" type="ORF">GAN59_12030</name>
    <name evidence="6" type="ORF">GAN75_00405</name>
    <name evidence="8" type="ORF">GAN91_01915</name>
    <name evidence="5" type="ORF">GAN93_07680</name>
    <name evidence="4" type="ORF">GAO51_03925</name>
    <name evidence="10" type="ORF">K0H07_00600</name>
    <name evidence="9" type="ORF">KHY35_04695</name>
    <name evidence="15" type="ORF">KQP59_14875</name>
    <name evidence="14" type="ORF">KQP68_13870</name>
    <name evidence="16" type="ORF">KQP74_09390</name>
    <name evidence="11" type="ORF">PO127_04245</name>
</gene>
<dbReference type="EMBL" id="WCRS01000006">
    <property type="protein sequence ID" value="KAB4474230.1"/>
    <property type="molecule type" value="Genomic_DNA"/>
</dbReference>
<dbReference type="Proteomes" id="UP000284785">
    <property type="component" value="Unassembled WGS sequence"/>
</dbReference>
<dbReference type="EMBL" id="QSJP01000001">
    <property type="protein sequence ID" value="RHD91552.1"/>
    <property type="molecule type" value="Genomic_DNA"/>
</dbReference>
<dbReference type="Proteomes" id="UP000436825">
    <property type="component" value="Unassembled WGS sequence"/>
</dbReference>
<feature type="transmembrane region" description="Helical" evidence="1">
    <location>
        <begin position="47"/>
        <end position="66"/>
    </location>
</feature>
<reference evidence="14 26" key="5">
    <citation type="submission" date="2021-06" db="EMBL/GenBank/DDBJ databases">
        <title>Interrogation of the integrated mobile genetic elements in gut-associated Bacteroides with a consensus prediction approach.</title>
        <authorList>
            <person name="Campbell D.E."/>
            <person name="Leigh J.R."/>
            <person name="Kim T."/>
            <person name="England W."/>
            <person name="Whitaker R.J."/>
            <person name="Degnan P.H."/>
        </authorList>
    </citation>
    <scope>NUCLEOTIDE SEQUENCE</scope>
    <source>
        <strain evidence="16">VPI-3443</strain>
        <strain evidence="15">VPI-BTDOT2</strain>
        <strain evidence="14 26">WAL8669</strain>
    </source>
</reference>
<dbReference type="RefSeq" id="WP_008760546.1">
    <property type="nucleotide sequence ID" value="NZ_BAABXH010000002.1"/>
</dbReference>
<dbReference type="EMBL" id="WCSB01000005">
    <property type="protein sequence ID" value="KAB4453600.1"/>
    <property type="molecule type" value="Genomic_DNA"/>
</dbReference>
<dbReference type="Proteomes" id="UP000440614">
    <property type="component" value="Unassembled WGS sequence"/>
</dbReference>
<evidence type="ECO:0000313" key="19">
    <source>
        <dbReference type="Proteomes" id="UP000283616"/>
    </source>
</evidence>
<reference evidence="21 22" key="3">
    <citation type="journal article" date="2019" name="Nat. Med.">
        <title>A library of human gut bacterial isolates paired with longitudinal multiomics data enables mechanistic microbiome research.</title>
        <authorList>
            <person name="Poyet M."/>
            <person name="Groussin M."/>
            <person name="Gibbons S.M."/>
            <person name="Avila-Pacheco J."/>
            <person name="Jiang X."/>
            <person name="Kearney S.M."/>
            <person name="Perrotta A.R."/>
            <person name="Berdy B."/>
            <person name="Zhao S."/>
            <person name="Lieberman T.D."/>
            <person name="Swanson P.K."/>
            <person name="Smith M."/>
            <person name="Roesemann S."/>
            <person name="Alexander J.E."/>
            <person name="Rich S.A."/>
            <person name="Livny J."/>
            <person name="Vlamakis H."/>
            <person name="Clish C."/>
            <person name="Bullock K."/>
            <person name="Deik A."/>
            <person name="Scott J."/>
            <person name="Pierce K.A."/>
            <person name="Xavier R.J."/>
            <person name="Alm E.J."/>
        </authorList>
    </citation>
    <scope>NUCLEOTIDE SEQUENCE [LARGE SCALE GENOMIC DNA]</scope>
    <source>
        <strain evidence="7 25">BIOML-A156</strain>
        <strain evidence="6 21">BIOML-A160</strain>
        <strain evidence="8 22">BIOML-A162</strain>
        <strain evidence="5 24">BIOML-A165</strain>
        <strain evidence="4 23">BIOML-A188</strain>
    </source>
</reference>
<proteinExistence type="predicted"/>
<protein>
    <submittedName>
        <fullName evidence="6">Uncharacterized protein</fullName>
    </submittedName>
</protein>
<dbReference type="EMBL" id="CZAP01000005">
    <property type="protein sequence ID" value="CUP38486.1"/>
    <property type="molecule type" value="Genomic_DNA"/>
</dbReference>
<dbReference type="EMBL" id="CP083685">
    <property type="protein sequence ID" value="UYU92832.1"/>
    <property type="molecule type" value="Genomic_DNA"/>
</dbReference>
<dbReference type="EMBL" id="CP083681">
    <property type="protein sequence ID" value="UYU69571.1"/>
    <property type="molecule type" value="Genomic_DNA"/>
</dbReference>
<dbReference type="PATRIC" id="fig|818.23.peg.3221"/>
<evidence type="ECO:0000313" key="21">
    <source>
        <dbReference type="Proteomes" id="UP000436825"/>
    </source>
</evidence>
<dbReference type="Proteomes" id="UP001156218">
    <property type="component" value="Chromosome"/>
</dbReference>
<evidence type="ECO:0000313" key="9">
    <source>
        <dbReference type="EMBL" id="MBS5410004.1"/>
    </source>
</evidence>
<feature type="transmembrane region" description="Helical" evidence="1">
    <location>
        <begin position="149"/>
        <end position="169"/>
    </location>
</feature>
<dbReference type="Proteomes" id="UP000488521">
    <property type="component" value="Unassembled WGS sequence"/>
</dbReference>
<reference evidence="17 18" key="1">
    <citation type="submission" date="2015-09" db="EMBL/GenBank/DDBJ databases">
        <authorList>
            <consortium name="Pathogen Informatics"/>
        </authorList>
    </citation>
    <scope>NUCLEOTIDE SEQUENCE [LARGE SCALE GENOMIC DNA]</scope>
    <source>
        <strain evidence="2 18">2789STDY5834899</strain>
        <strain evidence="3 17">2789STDY5834945</strain>
    </source>
</reference>
<dbReference type="EMBL" id="CZBI01000001">
    <property type="protein sequence ID" value="CUP57841.1"/>
    <property type="molecule type" value="Genomic_DNA"/>
</dbReference>
<evidence type="ECO:0000313" key="3">
    <source>
        <dbReference type="EMBL" id="CUP57841.1"/>
    </source>
</evidence>
<evidence type="ECO:0000313" key="22">
    <source>
        <dbReference type="Proteomes" id="UP000436858"/>
    </source>
</evidence>
<keyword evidence="1" id="KW-1133">Transmembrane helix</keyword>
<evidence type="ECO:0000313" key="6">
    <source>
        <dbReference type="EMBL" id="KAB4458557.1"/>
    </source>
</evidence>